<dbReference type="Proteomes" id="UP000267536">
    <property type="component" value="Unassembled WGS sequence"/>
</dbReference>
<dbReference type="RefSeq" id="WP_123930866.1">
    <property type="nucleotide sequence ID" value="NZ_JBPSDP010000008.1"/>
</dbReference>
<comment type="subcellular location">
    <subcellularLocation>
        <location evidence="1">Membrane</location>
        <topology evidence="1">Multi-pass membrane protein</topology>
    </subcellularLocation>
</comment>
<dbReference type="GO" id="GO:0005886">
    <property type="term" value="C:plasma membrane"/>
    <property type="evidence" value="ECO:0007669"/>
    <property type="project" value="TreeGrafter"/>
</dbReference>
<dbReference type="AlphaFoldDB" id="A0A3N4GDR9"/>
<dbReference type="InterPro" id="IPR007267">
    <property type="entry name" value="GtrA_DPMS_TM"/>
</dbReference>
<accession>A0A3N4GDR9</accession>
<comment type="similarity">
    <text evidence="2">Belongs to the GtrA family.</text>
</comment>
<evidence type="ECO:0000259" key="8">
    <source>
        <dbReference type="Pfam" id="PF04138"/>
    </source>
</evidence>
<dbReference type="Pfam" id="PF04138">
    <property type="entry name" value="GtrA_DPMS_TM"/>
    <property type="match status" value="1"/>
</dbReference>
<evidence type="ECO:0000313" key="9">
    <source>
        <dbReference type="EMBL" id="RPA59527.1"/>
    </source>
</evidence>
<feature type="region of interest" description="Disordered" evidence="6">
    <location>
        <begin position="1"/>
        <end position="24"/>
    </location>
</feature>
<gene>
    <name evidence="9" type="ORF">EF294_13765</name>
</gene>
<protein>
    <submittedName>
        <fullName evidence="9">GtrA family protein</fullName>
    </submittedName>
</protein>
<evidence type="ECO:0000256" key="3">
    <source>
        <dbReference type="ARBA" id="ARBA00022692"/>
    </source>
</evidence>
<dbReference type="PANTHER" id="PTHR38459:SF6">
    <property type="entry name" value="ARABINOGALACTAN BIOSYNTHESIS RECRUITING PROTEIN RV3789"/>
    <property type="match status" value="1"/>
</dbReference>
<dbReference type="EMBL" id="RKMH01000009">
    <property type="protein sequence ID" value="RPA59527.1"/>
    <property type="molecule type" value="Genomic_DNA"/>
</dbReference>
<feature type="transmembrane region" description="Helical" evidence="7">
    <location>
        <begin position="80"/>
        <end position="100"/>
    </location>
</feature>
<dbReference type="GO" id="GO:0000271">
    <property type="term" value="P:polysaccharide biosynthetic process"/>
    <property type="evidence" value="ECO:0007669"/>
    <property type="project" value="InterPro"/>
</dbReference>
<organism evidence="9 10">
    <name type="scientific">Gordonia oryzae</name>
    <dbReference type="NCBI Taxonomy" id="2487349"/>
    <lineage>
        <taxon>Bacteria</taxon>
        <taxon>Bacillati</taxon>
        <taxon>Actinomycetota</taxon>
        <taxon>Actinomycetes</taxon>
        <taxon>Mycobacteriales</taxon>
        <taxon>Gordoniaceae</taxon>
        <taxon>Gordonia</taxon>
    </lineage>
</organism>
<keyword evidence="10" id="KW-1185">Reference proteome</keyword>
<proteinExistence type="inferred from homology"/>
<reference evidence="9 10" key="1">
    <citation type="submission" date="2018-11" db="EMBL/GenBank/DDBJ databases">
        <title>Draft genome sequence of Gordonia sp. RS15-1S isolated from rice stems.</title>
        <authorList>
            <person name="Muangham S."/>
        </authorList>
    </citation>
    <scope>NUCLEOTIDE SEQUENCE [LARGE SCALE GENOMIC DNA]</scope>
    <source>
        <strain evidence="9 10">RS15-1S</strain>
    </source>
</reference>
<evidence type="ECO:0000256" key="4">
    <source>
        <dbReference type="ARBA" id="ARBA00022989"/>
    </source>
</evidence>
<dbReference type="PANTHER" id="PTHR38459">
    <property type="entry name" value="PROPHAGE BACTOPRENOL-LINKED GLUCOSE TRANSLOCASE HOMOLOG"/>
    <property type="match status" value="1"/>
</dbReference>
<evidence type="ECO:0000256" key="5">
    <source>
        <dbReference type="ARBA" id="ARBA00023136"/>
    </source>
</evidence>
<keyword evidence="5 7" id="KW-0472">Membrane</keyword>
<evidence type="ECO:0000256" key="6">
    <source>
        <dbReference type="SAM" id="MobiDB-lite"/>
    </source>
</evidence>
<evidence type="ECO:0000256" key="1">
    <source>
        <dbReference type="ARBA" id="ARBA00004141"/>
    </source>
</evidence>
<comment type="caution">
    <text evidence="9">The sequence shown here is derived from an EMBL/GenBank/DDBJ whole genome shotgun (WGS) entry which is preliminary data.</text>
</comment>
<dbReference type="OrthoDB" id="3828151at2"/>
<sequence>MPDPIPGEPNGPHETSPHEIGHDDFATRHAPMVPELPLDDQEASTNLPLATQIFRFLVTGGGSGILDFGLTYLLQAGIGVPAGFAKAVGFVCGTTTAYIVNRRWTFRAEPSMARFVAVAVLYCVTFVVNVGVYTVLSHRWPEEFLYSLLAYVIAQGLATIINFIVQRAVIFKIA</sequence>
<evidence type="ECO:0000313" key="10">
    <source>
        <dbReference type="Proteomes" id="UP000267536"/>
    </source>
</evidence>
<feature type="transmembrane region" description="Helical" evidence="7">
    <location>
        <begin position="144"/>
        <end position="165"/>
    </location>
</feature>
<feature type="compositionally biased region" description="Basic and acidic residues" evidence="6">
    <location>
        <begin position="15"/>
        <end position="24"/>
    </location>
</feature>
<keyword evidence="3 7" id="KW-0812">Transmembrane</keyword>
<evidence type="ECO:0000256" key="7">
    <source>
        <dbReference type="SAM" id="Phobius"/>
    </source>
</evidence>
<feature type="domain" description="GtrA/DPMS transmembrane" evidence="8">
    <location>
        <begin position="55"/>
        <end position="171"/>
    </location>
</feature>
<evidence type="ECO:0000256" key="2">
    <source>
        <dbReference type="ARBA" id="ARBA00009399"/>
    </source>
</evidence>
<name>A0A3N4GDR9_9ACTN</name>
<keyword evidence="4 7" id="KW-1133">Transmembrane helix</keyword>
<feature type="transmembrane region" description="Helical" evidence="7">
    <location>
        <begin position="112"/>
        <end position="132"/>
    </location>
</feature>
<dbReference type="InterPro" id="IPR051401">
    <property type="entry name" value="GtrA_CellWall_Glycosyl"/>
</dbReference>